<comment type="caution">
    <text evidence="2">The sequence shown here is derived from an EMBL/GenBank/DDBJ whole genome shotgun (WGS) entry which is preliminary data.</text>
</comment>
<dbReference type="AlphaFoldDB" id="A0A4Z0GK16"/>
<feature type="compositionally biased region" description="Basic and acidic residues" evidence="1">
    <location>
        <begin position="49"/>
        <end position="58"/>
    </location>
</feature>
<sequence>MEQTGRCIPAFFQKIRKYRMIDGLNLLNIHSDSDAEVRDSCGTASQVRPHSEGTERGGSRIARGKRATEASPEEGKTMRITGF</sequence>
<proteinExistence type="predicted"/>
<feature type="region of interest" description="Disordered" evidence="1">
    <location>
        <begin position="40"/>
        <end position="83"/>
    </location>
</feature>
<reference evidence="2 3" key="1">
    <citation type="journal article" date="2015" name="Int. J. Syst. Evol. Microbiol.">
        <title>Sporolactobacillus shoreae sp. nov. and Sporolactobacillus spathodeae sp. nov., two spore-forming lactic acid bacteria isolated from tree barks in Thailand.</title>
        <authorList>
            <person name="Thamacharoensuk T."/>
            <person name="Kitahara M."/>
            <person name="Ohkuma M."/>
            <person name="Thongchul N."/>
            <person name="Tanasupawat S."/>
        </authorList>
    </citation>
    <scope>NUCLEOTIDE SEQUENCE [LARGE SCALE GENOMIC DNA]</scope>
    <source>
        <strain evidence="2 3">BK92</strain>
    </source>
</reference>
<evidence type="ECO:0000313" key="3">
    <source>
        <dbReference type="Proteomes" id="UP000298347"/>
    </source>
</evidence>
<name>A0A4Z0GK16_9BACL</name>
<gene>
    <name evidence="2" type="ORF">E4665_12490</name>
</gene>
<dbReference type="RefSeq" id="WP_135349126.1">
    <property type="nucleotide sequence ID" value="NZ_SRJD01000015.1"/>
</dbReference>
<dbReference type="Proteomes" id="UP000298347">
    <property type="component" value="Unassembled WGS sequence"/>
</dbReference>
<protein>
    <submittedName>
        <fullName evidence="2">Uncharacterized protein</fullName>
    </submittedName>
</protein>
<dbReference type="EMBL" id="SRJD01000015">
    <property type="protein sequence ID" value="TGA97211.1"/>
    <property type="molecule type" value="Genomic_DNA"/>
</dbReference>
<keyword evidence="3" id="KW-1185">Reference proteome</keyword>
<evidence type="ECO:0000256" key="1">
    <source>
        <dbReference type="SAM" id="MobiDB-lite"/>
    </source>
</evidence>
<accession>A0A4Z0GK16</accession>
<evidence type="ECO:0000313" key="2">
    <source>
        <dbReference type="EMBL" id="TGA97211.1"/>
    </source>
</evidence>
<organism evidence="2 3">
    <name type="scientific">Sporolactobacillus shoreae</name>
    <dbReference type="NCBI Taxonomy" id="1465501"/>
    <lineage>
        <taxon>Bacteria</taxon>
        <taxon>Bacillati</taxon>
        <taxon>Bacillota</taxon>
        <taxon>Bacilli</taxon>
        <taxon>Bacillales</taxon>
        <taxon>Sporolactobacillaceae</taxon>
        <taxon>Sporolactobacillus</taxon>
    </lineage>
</organism>